<organism evidence="4 5">
    <name type="scientific">Sutcliffiella horikoshii</name>
    <dbReference type="NCBI Taxonomy" id="79883"/>
    <lineage>
        <taxon>Bacteria</taxon>
        <taxon>Bacillati</taxon>
        <taxon>Bacillota</taxon>
        <taxon>Bacilli</taxon>
        <taxon>Bacillales</taxon>
        <taxon>Bacillaceae</taxon>
        <taxon>Sutcliffiella</taxon>
    </lineage>
</organism>
<keyword evidence="2" id="KW-0178">Competence</keyword>
<comment type="subcellular location">
    <subcellularLocation>
        <location evidence="1">Cell surface</location>
    </subcellularLocation>
</comment>
<dbReference type="AlphaFoldDB" id="A0A5D4SXD7"/>
<keyword evidence="3" id="KW-0472">Membrane</keyword>
<dbReference type="InterPro" id="IPR045584">
    <property type="entry name" value="Pilin-like"/>
</dbReference>
<reference evidence="4 5" key="1">
    <citation type="submission" date="2019-08" db="EMBL/GenBank/DDBJ databases">
        <title>Bacillus genomes from the desert of Cuatro Cienegas, Coahuila.</title>
        <authorList>
            <person name="Olmedo-Alvarez G."/>
        </authorList>
    </citation>
    <scope>NUCLEOTIDE SEQUENCE [LARGE SCALE GENOMIC DNA]</scope>
    <source>
        <strain evidence="4 5">CH28_1T</strain>
    </source>
</reference>
<dbReference type="GO" id="GO:0009986">
    <property type="term" value="C:cell surface"/>
    <property type="evidence" value="ECO:0007669"/>
    <property type="project" value="UniProtKB-SubCell"/>
</dbReference>
<dbReference type="InterPro" id="IPR012902">
    <property type="entry name" value="N_methyl_site"/>
</dbReference>
<dbReference type="Proteomes" id="UP000322524">
    <property type="component" value="Unassembled WGS sequence"/>
</dbReference>
<dbReference type="GO" id="GO:0030420">
    <property type="term" value="P:establishment of competence for transformation"/>
    <property type="evidence" value="ECO:0007669"/>
    <property type="project" value="UniProtKB-KW"/>
</dbReference>
<dbReference type="NCBIfam" id="NF040982">
    <property type="entry name" value="ComGD"/>
    <property type="match status" value="1"/>
</dbReference>
<keyword evidence="3" id="KW-0812">Transmembrane</keyword>
<evidence type="ECO:0000313" key="5">
    <source>
        <dbReference type="Proteomes" id="UP000322524"/>
    </source>
</evidence>
<sequence>MMIIRRSQVVQDSNYKSNGGYTLLESLLVMTIISVILSVTVLTLNSTQESYVGEHFNEQLSNDLLFAQQYALSSKNSVYIVFTPNENYYRIWQGTFQINELVVRKYHSSIRIDTRTMGQRVTYLGNGSINKSGAFAIYVDEKEHYQYVFTLGKGRFYVEKS</sequence>
<accession>A0A5D4SXD7</accession>
<dbReference type="InterPro" id="IPR016785">
    <property type="entry name" value="ComGD"/>
</dbReference>
<dbReference type="PIRSF" id="PIRSF021292">
    <property type="entry name" value="Competence_ComGD"/>
    <property type="match status" value="1"/>
</dbReference>
<dbReference type="Pfam" id="PF07963">
    <property type="entry name" value="N_methyl"/>
    <property type="match status" value="1"/>
</dbReference>
<evidence type="ECO:0000256" key="2">
    <source>
        <dbReference type="ARBA" id="ARBA00023287"/>
    </source>
</evidence>
<dbReference type="EMBL" id="VTEV01000004">
    <property type="protein sequence ID" value="TYS68070.1"/>
    <property type="molecule type" value="Genomic_DNA"/>
</dbReference>
<gene>
    <name evidence="4" type="ORF">FZC76_09955</name>
</gene>
<dbReference type="SUPFAM" id="SSF54523">
    <property type="entry name" value="Pili subunits"/>
    <property type="match status" value="1"/>
</dbReference>
<proteinExistence type="predicted"/>
<evidence type="ECO:0000256" key="1">
    <source>
        <dbReference type="ARBA" id="ARBA00004241"/>
    </source>
</evidence>
<dbReference type="PROSITE" id="PS00409">
    <property type="entry name" value="PROKAR_NTER_METHYL"/>
    <property type="match status" value="1"/>
</dbReference>
<protein>
    <submittedName>
        <fullName evidence="4">Type II secretion system protein</fullName>
    </submittedName>
</protein>
<comment type="caution">
    <text evidence="4">The sequence shown here is derived from an EMBL/GenBank/DDBJ whole genome shotgun (WGS) entry which is preliminary data.</text>
</comment>
<evidence type="ECO:0000313" key="4">
    <source>
        <dbReference type="EMBL" id="TYS68070.1"/>
    </source>
</evidence>
<feature type="transmembrane region" description="Helical" evidence="3">
    <location>
        <begin position="21"/>
        <end position="44"/>
    </location>
</feature>
<evidence type="ECO:0000256" key="3">
    <source>
        <dbReference type="SAM" id="Phobius"/>
    </source>
</evidence>
<dbReference type="NCBIfam" id="TIGR02532">
    <property type="entry name" value="IV_pilin_GFxxxE"/>
    <property type="match status" value="1"/>
</dbReference>
<dbReference type="OrthoDB" id="1653576at2"/>
<name>A0A5D4SXD7_9BACI</name>
<keyword evidence="3" id="KW-1133">Transmembrane helix</keyword>